<protein>
    <submittedName>
        <fullName evidence="2">Uncharacterized protein DUF2630</fullName>
    </submittedName>
</protein>
<accession>A0A318K541</accession>
<dbReference type="EMBL" id="QJKF01000002">
    <property type="protein sequence ID" value="PXX68458.1"/>
    <property type="molecule type" value="Genomic_DNA"/>
</dbReference>
<proteinExistence type="predicted"/>
<comment type="caution">
    <text evidence="2">The sequence shown here is derived from an EMBL/GenBank/DDBJ whole genome shotgun (WGS) entry which is preliminary data.</text>
</comment>
<evidence type="ECO:0000256" key="1">
    <source>
        <dbReference type="SAM" id="MobiDB-lite"/>
    </source>
</evidence>
<evidence type="ECO:0000313" key="3">
    <source>
        <dbReference type="Proteomes" id="UP000247569"/>
    </source>
</evidence>
<dbReference type="InterPro" id="IPR020311">
    <property type="entry name" value="Uncharacterised_Rv0898c"/>
</dbReference>
<feature type="region of interest" description="Disordered" evidence="1">
    <location>
        <begin position="59"/>
        <end position="84"/>
    </location>
</feature>
<reference evidence="2 3" key="1">
    <citation type="submission" date="2018-05" db="EMBL/GenBank/DDBJ databases">
        <title>Genomic Encyclopedia of Type Strains, Phase IV (KMG-IV): sequencing the most valuable type-strain genomes for metagenomic binning, comparative biology and taxonomic classification.</title>
        <authorList>
            <person name="Goeker M."/>
        </authorList>
    </citation>
    <scope>NUCLEOTIDE SEQUENCE [LARGE SCALE GENOMIC DNA]</scope>
    <source>
        <strain evidence="2 3">DSM 44704</strain>
    </source>
</reference>
<name>A0A318K541_9NOCA</name>
<dbReference type="AlphaFoldDB" id="A0A318K541"/>
<keyword evidence="3" id="KW-1185">Reference proteome</keyword>
<gene>
    <name evidence="2" type="ORF">DFR70_102139</name>
</gene>
<dbReference type="Proteomes" id="UP000247569">
    <property type="component" value="Unassembled WGS sequence"/>
</dbReference>
<organism evidence="2 3">
    <name type="scientific">Nocardia tenerifensis</name>
    <dbReference type="NCBI Taxonomy" id="228006"/>
    <lineage>
        <taxon>Bacteria</taxon>
        <taxon>Bacillati</taxon>
        <taxon>Actinomycetota</taxon>
        <taxon>Actinomycetes</taxon>
        <taxon>Mycobacteriales</taxon>
        <taxon>Nocardiaceae</taxon>
        <taxon>Nocardia</taxon>
    </lineage>
</organism>
<sequence>MVDMTEQDVLARIKALVDQEHELRAQAVKGELDPTAERRQLAELEVMLDQAWDLLRQRRARIDQGESPDSAQPSPPGQVEGYLQ</sequence>
<evidence type="ECO:0000313" key="2">
    <source>
        <dbReference type="EMBL" id="PXX68458.1"/>
    </source>
</evidence>
<dbReference type="Pfam" id="PF10944">
    <property type="entry name" value="DUF2630"/>
    <property type="match status" value="1"/>
</dbReference>